<proteinExistence type="predicted"/>
<dbReference type="SUPFAM" id="SSF69118">
    <property type="entry name" value="AhpD-like"/>
    <property type="match status" value="1"/>
</dbReference>
<dbReference type="PANTHER" id="PTHR34846">
    <property type="entry name" value="4-CARBOXYMUCONOLACTONE DECARBOXYLASE FAMILY PROTEIN (AFU_ORTHOLOGUE AFUA_6G11590)"/>
    <property type="match status" value="1"/>
</dbReference>
<gene>
    <name evidence="2" type="ORF">SAMN05216555_104263</name>
</gene>
<dbReference type="Proteomes" id="UP000182130">
    <property type="component" value="Unassembled WGS sequence"/>
</dbReference>
<dbReference type="EMBL" id="FNEI01000004">
    <property type="protein sequence ID" value="SDI79954.1"/>
    <property type="molecule type" value="Genomic_DNA"/>
</dbReference>
<keyword evidence="2" id="KW-0575">Peroxidase</keyword>
<dbReference type="AlphaFoldDB" id="A0A1G8NI98"/>
<dbReference type="Gene3D" id="1.20.1290.10">
    <property type="entry name" value="AhpD-like"/>
    <property type="match status" value="1"/>
</dbReference>
<evidence type="ECO:0000313" key="3">
    <source>
        <dbReference type="Proteomes" id="UP000182130"/>
    </source>
</evidence>
<keyword evidence="3" id="KW-1185">Reference proteome</keyword>
<organism evidence="2 3">
    <name type="scientific">Arthrobacter cupressi</name>
    <dbReference type="NCBI Taxonomy" id="1045773"/>
    <lineage>
        <taxon>Bacteria</taxon>
        <taxon>Bacillati</taxon>
        <taxon>Actinomycetota</taxon>
        <taxon>Actinomycetes</taxon>
        <taxon>Micrococcales</taxon>
        <taxon>Micrococcaceae</taxon>
        <taxon>Arthrobacter</taxon>
    </lineage>
</organism>
<keyword evidence="2" id="KW-0560">Oxidoreductase</keyword>
<dbReference type="InterPro" id="IPR029032">
    <property type="entry name" value="AhpD-like"/>
</dbReference>
<reference evidence="3" key="1">
    <citation type="submission" date="2016-10" db="EMBL/GenBank/DDBJ databases">
        <authorList>
            <person name="Varghese N."/>
            <person name="Submissions S."/>
        </authorList>
    </citation>
    <scope>NUCLEOTIDE SEQUENCE [LARGE SCALE GENOMIC DNA]</scope>
    <source>
        <strain evidence="3">CGMCC 1.10783</strain>
    </source>
</reference>
<evidence type="ECO:0000313" key="2">
    <source>
        <dbReference type="EMBL" id="SDI79954.1"/>
    </source>
</evidence>
<dbReference type="InterPro" id="IPR003779">
    <property type="entry name" value="CMD-like"/>
</dbReference>
<accession>A0A1G8NI98</accession>
<dbReference type="Pfam" id="PF02627">
    <property type="entry name" value="CMD"/>
    <property type="match status" value="1"/>
</dbReference>
<dbReference type="OrthoDB" id="657225at2"/>
<dbReference type="PANTHER" id="PTHR34846:SF10">
    <property type="entry name" value="CYTOPLASMIC PROTEIN"/>
    <property type="match status" value="1"/>
</dbReference>
<sequence>MTTRIPAAEITGLYGALIKKFSTKMFGKVPESLGVMWHNPAVLKASMGMGQKLQKWNSCDESLKSYAHMAVASLIGCTWCLDFNYFMAHNHGLDLEKAQQIPRWRDSGVFTPLERDVLEYAEAMSSTPVTVSDELVARLLDQLGAPALVELTSVIGYANLTTRGNVALGIESEGFADACGLKPLAAPGLAASGLPRPAVSRSQAGAR</sequence>
<feature type="domain" description="Carboxymuconolactone decarboxylase-like" evidence="1">
    <location>
        <begin position="40"/>
        <end position="123"/>
    </location>
</feature>
<dbReference type="STRING" id="1045773.SAMN05216555_104263"/>
<dbReference type="RefSeq" id="WP_074588057.1">
    <property type="nucleotide sequence ID" value="NZ_FNEI01000004.1"/>
</dbReference>
<dbReference type="GO" id="GO:0051920">
    <property type="term" value="F:peroxiredoxin activity"/>
    <property type="evidence" value="ECO:0007669"/>
    <property type="project" value="InterPro"/>
</dbReference>
<name>A0A1G8NI98_9MICC</name>
<protein>
    <submittedName>
        <fullName evidence="2">Alkylhydroperoxidase family enzyme, contains CxxC motif</fullName>
    </submittedName>
</protein>
<evidence type="ECO:0000259" key="1">
    <source>
        <dbReference type="Pfam" id="PF02627"/>
    </source>
</evidence>